<dbReference type="PANTHER" id="PTHR43369:SF2">
    <property type="entry name" value="PHOSPHORIBOSYLGLYCINAMIDE FORMYLTRANSFERASE"/>
    <property type="match status" value="1"/>
</dbReference>
<dbReference type="NCBIfam" id="TIGR00639">
    <property type="entry name" value="PurN"/>
    <property type="match status" value="1"/>
</dbReference>
<dbReference type="Pfam" id="PF00551">
    <property type="entry name" value="Formyl_trans_N"/>
    <property type="match status" value="1"/>
</dbReference>
<dbReference type="InterPro" id="IPR002376">
    <property type="entry name" value="Formyl_transf_N"/>
</dbReference>
<gene>
    <name evidence="4" type="primary">purN</name>
    <name evidence="6" type="ORF">B7R25_12190</name>
</gene>
<keyword evidence="3 4" id="KW-0658">Purine biosynthesis</keyword>
<evidence type="ECO:0000256" key="4">
    <source>
        <dbReference type="HAMAP-Rule" id="MF_01930"/>
    </source>
</evidence>
<evidence type="ECO:0000313" key="6">
    <source>
        <dbReference type="EMBL" id="RFA26128.1"/>
    </source>
</evidence>
<dbReference type="AlphaFoldDB" id="A0A3E0W8P1"/>
<comment type="catalytic activity">
    <reaction evidence="4">
        <text>N(1)-(5-phospho-beta-D-ribosyl)glycinamide + (6R)-10-formyltetrahydrofolate = N(2)-formyl-N(1)-(5-phospho-beta-D-ribosyl)glycinamide + (6S)-5,6,7,8-tetrahydrofolate + H(+)</text>
        <dbReference type="Rhea" id="RHEA:15053"/>
        <dbReference type="ChEBI" id="CHEBI:15378"/>
        <dbReference type="ChEBI" id="CHEBI:57453"/>
        <dbReference type="ChEBI" id="CHEBI:143788"/>
        <dbReference type="ChEBI" id="CHEBI:147286"/>
        <dbReference type="ChEBI" id="CHEBI:195366"/>
        <dbReference type="EC" id="2.1.2.2"/>
    </reaction>
</comment>
<organism evidence="6 7">
    <name type="scientific">Subtercola boreus</name>
    <dbReference type="NCBI Taxonomy" id="120213"/>
    <lineage>
        <taxon>Bacteria</taxon>
        <taxon>Bacillati</taxon>
        <taxon>Actinomycetota</taxon>
        <taxon>Actinomycetes</taxon>
        <taxon>Micrococcales</taxon>
        <taxon>Microbacteriaceae</taxon>
        <taxon>Subtercola</taxon>
    </lineage>
</organism>
<proteinExistence type="inferred from homology"/>
<dbReference type="RefSeq" id="WP_116419346.1">
    <property type="nucleotide sequence ID" value="NZ_NBXC01000024.1"/>
</dbReference>
<feature type="binding site" evidence="4">
    <location>
        <begin position="12"/>
        <end position="14"/>
    </location>
    <ligand>
        <name>N(1)-(5-phospho-beta-D-ribosyl)glycinamide</name>
        <dbReference type="ChEBI" id="CHEBI:143788"/>
    </ligand>
</feature>
<comment type="function">
    <text evidence="4">Catalyzes the transfer of a formyl group from 10-formyltetrahydrofolate to 5-phospho-ribosyl-glycinamide (GAR), producing 5-phospho-ribosyl-N-formylglycinamide (FGAR) and tetrahydrofolate.</text>
</comment>
<comment type="similarity">
    <text evidence="4">Belongs to the GART family.</text>
</comment>
<dbReference type="OrthoDB" id="9806170at2"/>
<dbReference type="SUPFAM" id="SSF53328">
    <property type="entry name" value="Formyltransferase"/>
    <property type="match status" value="1"/>
</dbReference>
<name>A0A3E0W8P1_9MICO</name>
<dbReference type="Gene3D" id="3.40.50.170">
    <property type="entry name" value="Formyl transferase, N-terminal domain"/>
    <property type="match status" value="1"/>
</dbReference>
<dbReference type="HAMAP" id="MF_01930">
    <property type="entry name" value="PurN"/>
    <property type="match status" value="1"/>
</dbReference>
<dbReference type="UniPathway" id="UPA00074">
    <property type="reaction ID" value="UER00126"/>
</dbReference>
<dbReference type="GO" id="GO:0006189">
    <property type="term" value="P:'de novo' IMP biosynthetic process"/>
    <property type="evidence" value="ECO:0007669"/>
    <property type="project" value="UniProtKB-UniRule"/>
</dbReference>
<dbReference type="GO" id="GO:0004644">
    <property type="term" value="F:phosphoribosylglycinamide formyltransferase activity"/>
    <property type="evidence" value="ECO:0007669"/>
    <property type="project" value="UniProtKB-UniRule"/>
</dbReference>
<evidence type="ECO:0000256" key="2">
    <source>
        <dbReference type="ARBA" id="ARBA00022679"/>
    </source>
</evidence>
<feature type="site" description="Raises pKa of active site His" evidence="4">
    <location>
        <position position="144"/>
    </location>
</feature>
<reference evidence="6 7" key="1">
    <citation type="submission" date="2017-04" db="EMBL/GenBank/DDBJ databases">
        <title>Comparative genome analysis of Subtercola boreus.</title>
        <authorList>
            <person name="Cho Y.-J."/>
            <person name="Cho A."/>
            <person name="Kim O.-S."/>
            <person name="Lee J.-I."/>
        </authorList>
    </citation>
    <scope>NUCLEOTIDE SEQUENCE [LARGE SCALE GENOMIC DNA]</scope>
    <source>
        <strain evidence="6 7">P28004</strain>
    </source>
</reference>
<feature type="binding site" evidence="4">
    <location>
        <begin position="89"/>
        <end position="92"/>
    </location>
    <ligand>
        <name>(6R)-10-formyltetrahydrofolate</name>
        <dbReference type="ChEBI" id="CHEBI:195366"/>
    </ligand>
</feature>
<comment type="pathway">
    <text evidence="1 4">Purine metabolism; IMP biosynthesis via de novo pathway; N(2)-formyl-N(1)-(5-phospho-D-ribosyl)glycinamide from N(1)-(5-phospho-D-ribosyl)glycinamide (10-formyl THF route): step 1/1.</text>
</comment>
<dbReference type="PANTHER" id="PTHR43369">
    <property type="entry name" value="PHOSPHORIBOSYLGLYCINAMIDE FORMYLTRANSFERASE"/>
    <property type="match status" value="1"/>
</dbReference>
<dbReference type="EMBL" id="NBXE01000029">
    <property type="protein sequence ID" value="RFA26128.1"/>
    <property type="molecule type" value="Genomic_DNA"/>
</dbReference>
<dbReference type="GO" id="GO:0005829">
    <property type="term" value="C:cytosol"/>
    <property type="evidence" value="ECO:0007669"/>
    <property type="project" value="TreeGrafter"/>
</dbReference>
<feature type="binding site" evidence="4">
    <location>
        <position position="64"/>
    </location>
    <ligand>
        <name>(6R)-10-formyltetrahydrofolate</name>
        <dbReference type="ChEBI" id="CHEBI:195366"/>
    </ligand>
</feature>
<dbReference type="Proteomes" id="UP000257080">
    <property type="component" value="Unassembled WGS sequence"/>
</dbReference>
<keyword evidence="2 4" id="KW-0808">Transferase</keyword>
<evidence type="ECO:0000259" key="5">
    <source>
        <dbReference type="Pfam" id="PF00551"/>
    </source>
</evidence>
<dbReference type="InterPro" id="IPR004607">
    <property type="entry name" value="GART"/>
</dbReference>
<feature type="active site" description="Proton donor" evidence="4">
    <location>
        <position position="108"/>
    </location>
</feature>
<evidence type="ECO:0000313" key="7">
    <source>
        <dbReference type="Proteomes" id="UP000257080"/>
    </source>
</evidence>
<accession>A0A3E0W8P1</accession>
<evidence type="ECO:0000256" key="3">
    <source>
        <dbReference type="ARBA" id="ARBA00022755"/>
    </source>
</evidence>
<dbReference type="InterPro" id="IPR036477">
    <property type="entry name" value="Formyl_transf_N_sf"/>
</dbReference>
<sequence>MLSIVVLISGGGSNLRALLEAASDRDFPARIVAVGSDTDAAGLAHAEQFGVPTFTVTPTSFADRAAWGDELLQQVEQWTPDLVVCAGFMRILPPRFVGALSPNLINTHPALLPLFPGAHAVRDALAAGATETGVTVHIVDEGVDTGPTLVQRSVAVLPGDTEHVLQERIKVIERDLLVQTVRDIATSTIDLSSIHQSNRSATPS</sequence>
<protein>
    <recommendedName>
        <fullName evidence="4">Phosphoribosylglycinamide formyltransferase</fullName>
        <ecNumber evidence="4">2.1.2.2</ecNumber>
    </recommendedName>
    <alternativeName>
        <fullName evidence="4">5'-phosphoribosylglycinamide transformylase</fullName>
    </alternativeName>
    <alternativeName>
        <fullName evidence="4">GAR transformylase</fullName>
        <shortName evidence="4">GART</shortName>
    </alternativeName>
</protein>
<feature type="domain" description="Formyl transferase N-terminal" evidence="5">
    <location>
        <begin position="4"/>
        <end position="181"/>
    </location>
</feature>
<dbReference type="EC" id="2.1.2.2" evidence="4"/>
<feature type="binding site" evidence="4">
    <location>
        <position position="106"/>
    </location>
    <ligand>
        <name>(6R)-10-formyltetrahydrofolate</name>
        <dbReference type="ChEBI" id="CHEBI:195366"/>
    </ligand>
</feature>
<comment type="caution">
    <text evidence="6">The sequence shown here is derived from an EMBL/GenBank/DDBJ whole genome shotgun (WGS) entry which is preliminary data.</text>
</comment>
<dbReference type="CDD" id="cd08645">
    <property type="entry name" value="FMT_core_GART"/>
    <property type="match status" value="1"/>
</dbReference>
<evidence type="ECO:0000256" key="1">
    <source>
        <dbReference type="ARBA" id="ARBA00005054"/>
    </source>
</evidence>